<dbReference type="PANTHER" id="PTHR10622">
    <property type="entry name" value="HET DOMAIN-CONTAINING PROTEIN"/>
    <property type="match status" value="1"/>
</dbReference>
<proteinExistence type="predicted"/>
<feature type="transmembrane region" description="Helical" evidence="1">
    <location>
        <begin position="225"/>
        <end position="246"/>
    </location>
</feature>
<dbReference type="PANTHER" id="PTHR10622:SF10">
    <property type="entry name" value="HET DOMAIN-CONTAINING PROTEIN"/>
    <property type="match status" value="1"/>
</dbReference>
<dbReference type="Pfam" id="PF06985">
    <property type="entry name" value="HET"/>
    <property type="match status" value="1"/>
</dbReference>
<dbReference type="InterPro" id="IPR010730">
    <property type="entry name" value="HET"/>
</dbReference>
<keyword evidence="1" id="KW-0812">Transmembrane</keyword>
<sequence>MSADNFCTSDPELVSLVNEGKLEYVILSHVWEEEEVTFHDRQDPSKRKDMKGWSKISRACELGRSDGWEYIWIDTCCINKSSSSELSAAINSMYSYYREAELCSAYLSDVRSDLSERSFAFRACKRFTRGWTLQQLIALKRVVFFTKDWAKIGTKADLRGAYSLMGIFDIFMSTIYGKGEHAFFRLHEEILKVSSDQTIFAWNDYEPAERGHSHHNRYSSQPYSITNMGLLIHLPLLRVIRVYVIYRLRRAKRT</sequence>
<evidence type="ECO:0000259" key="3">
    <source>
        <dbReference type="Pfam" id="PF26640"/>
    </source>
</evidence>
<feature type="domain" description="Heterokaryon incompatibility" evidence="2">
    <location>
        <begin position="24"/>
        <end position="114"/>
    </location>
</feature>
<keyword evidence="1" id="KW-0472">Membrane</keyword>
<gene>
    <name evidence="4" type="ORF">BDP27DRAFT_1385096</name>
</gene>
<protein>
    <submittedName>
        <fullName evidence="4">Heterokaryon incompatibility protein-domain-containing protein</fullName>
    </submittedName>
</protein>
<organism evidence="4 5">
    <name type="scientific">Rhodocollybia butyracea</name>
    <dbReference type="NCBI Taxonomy" id="206335"/>
    <lineage>
        <taxon>Eukaryota</taxon>
        <taxon>Fungi</taxon>
        <taxon>Dikarya</taxon>
        <taxon>Basidiomycota</taxon>
        <taxon>Agaricomycotina</taxon>
        <taxon>Agaricomycetes</taxon>
        <taxon>Agaricomycetidae</taxon>
        <taxon>Agaricales</taxon>
        <taxon>Marasmiineae</taxon>
        <taxon>Omphalotaceae</taxon>
        <taxon>Rhodocollybia</taxon>
    </lineage>
</organism>
<dbReference type="OrthoDB" id="5122891at2759"/>
<evidence type="ECO:0000259" key="2">
    <source>
        <dbReference type="Pfam" id="PF06985"/>
    </source>
</evidence>
<feature type="domain" description="DUF8212" evidence="3">
    <location>
        <begin position="181"/>
        <end position="217"/>
    </location>
</feature>
<evidence type="ECO:0000313" key="5">
    <source>
        <dbReference type="Proteomes" id="UP000772434"/>
    </source>
</evidence>
<dbReference type="Proteomes" id="UP000772434">
    <property type="component" value="Unassembled WGS sequence"/>
</dbReference>
<dbReference type="InterPro" id="IPR058525">
    <property type="entry name" value="DUF8212"/>
</dbReference>
<comment type="caution">
    <text evidence="4">The sequence shown here is derived from an EMBL/GenBank/DDBJ whole genome shotgun (WGS) entry which is preliminary data.</text>
</comment>
<name>A0A9P5PG88_9AGAR</name>
<evidence type="ECO:0000256" key="1">
    <source>
        <dbReference type="SAM" id="Phobius"/>
    </source>
</evidence>
<dbReference type="Pfam" id="PF26640">
    <property type="entry name" value="DUF8212"/>
    <property type="match status" value="1"/>
</dbReference>
<keyword evidence="1" id="KW-1133">Transmembrane helix</keyword>
<keyword evidence="5" id="KW-1185">Reference proteome</keyword>
<evidence type="ECO:0000313" key="4">
    <source>
        <dbReference type="EMBL" id="KAF9062739.1"/>
    </source>
</evidence>
<dbReference type="EMBL" id="JADNRY010000164">
    <property type="protein sequence ID" value="KAF9062739.1"/>
    <property type="molecule type" value="Genomic_DNA"/>
</dbReference>
<reference evidence="4" key="1">
    <citation type="submission" date="2020-11" db="EMBL/GenBank/DDBJ databases">
        <authorList>
            <consortium name="DOE Joint Genome Institute"/>
            <person name="Ahrendt S."/>
            <person name="Riley R."/>
            <person name="Andreopoulos W."/>
            <person name="Labutti K."/>
            <person name="Pangilinan J."/>
            <person name="Ruiz-Duenas F.J."/>
            <person name="Barrasa J.M."/>
            <person name="Sanchez-Garcia M."/>
            <person name="Camarero S."/>
            <person name="Miyauchi S."/>
            <person name="Serrano A."/>
            <person name="Linde D."/>
            <person name="Babiker R."/>
            <person name="Drula E."/>
            <person name="Ayuso-Fernandez I."/>
            <person name="Pacheco R."/>
            <person name="Padilla G."/>
            <person name="Ferreira P."/>
            <person name="Barriuso J."/>
            <person name="Kellner H."/>
            <person name="Castanera R."/>
            <person name="Alfaro M."/>
            <person name="Ramirez L."/>
            <person name="Pisabarro A.G."/>
            <person name="Kuo A."/>
            <person name="Tritt A."/>
            <person name="Lipzen A."/>
            <person name="He G."/>
            <person name="Yan M."/>
            <person name="Ng V."/>
            <person name="Cullen D."/>
            <person name="Martin F."/>
            <person name="Rosso M.-N."/>
            <person name="Henrissat B."/>
            <person name="Hibbett D."/>
            <person name="Martinez A.T."/>
            <person name="Grigoriev I.V."/>
        </authorList>
    </citation>
    <scope>NUCLEOTIDE SEQUENCE</scope>
    <source>
        <strain evidence="4">AH 40177</strain>
    </source>
</reference>
<dbReference type="AlphaFoldDB" id="A0A9P5PG88"/>
<accession>A0A9P5PG88</accession>